<evidence type="ECO:0000313" key="2">
    <source>
        <dbReference type="EMBL" id="MFB9065203.1"/>
    </source>
</evidence>
<dbReference type="RefSeq" id="WP_290260956.1">
    <property type="nucleotide sequence ID" value="NZ_JAUFQQ010000003.1"/>
</dbReference>
<keyword evidence="1" id="KW-0812">Transmembrane</keyword>
<dbReference type="EMBL" id="JBHMEX010000043">
    <property type="protein sequence ID" value="MFB9065203.1"/>
    <property type="molecule type" value="Genomic_DNA"/>
</dbReference>
<evidence type="ECO:0000256" key="1">
    <source>
        <dbReference type="SAM" id="Phobius"/>
    </source>
</evidence>
<accession>A0ABV5FNS9</accession>
<feature type="transmembrane region" description="Helical" evidence="1">
    <location>
        <begin position="71"/>
        <end position="90"/>
    </location>
</feature>
<name>A0ABV5FNS9_9FLAO</name>
<organism evidence="2 3">
    <name type="scientific">Flavobacterium branchiarum</name>
    <dbReference type="NCBI Taxonomy" id="1114870"/>
    <lineage>
        <taxon>Bacteria</taxon>
        <taxon>Pseudomonadati</taxon>
        <taxon>Bacteroidota</taxon>
        <taxon>Flavobacteriia</taxon>
        <taxon>Flavobacteriales</taxon>
        <taxon>Flavobacteriaceae</taxon>
        <taxon>Flavobacterium</taxon>
    </lineage>
</organism>
<keyword evidence="1" id="KW-1133">Transmembrane helix</keyword>
<gene>
    <name evidence="2" type="ORF">ACFFUQ_14350</name>
</gene>
<keyword evidence="3" id="KW-1185">Reference proteome</keyword>
<reference evidence="2 3" key="1">
    <citation type="submission" date="2024-09" db="EMBL/GenBank/DDBJ databases">
        <authorList>
            <person name="Sun Q."/>
            <person name="Mori K."/>
        </authorList>
    </citation>
    <scope>NUCLEOTIDE SEQUENCE [LARGE SCALE GENOMIC DNA]</scope>
    <source>
        <strain evidence="2 3">CECT 7908</strain>
    </source>
</reference>
<comment type="caution">
    <text evidence="2">The sequence shown here is derived from an EMBL/GenBank/DDBJ whole genome shotgun (WGS) entry which is preliminary data.</text>
</comment>
<proteinExistence type="predicted"/>
<dbReference type="SUPFAM" id="SSF53756">
    <property type="entry name" value="UDP-Glycosyltransferase/glycogen phosphorylase"/>
    <property type="match status" value="1"/>
</dbReference>
<keyword evidence="1" id="KW-0472">Membrane</keyword>
<protein>
    <submittedName>
        <fullName evidence="2">Uncharacterized protein</fullName>
    </submittedName>
</protein>
<dbReference type="Proteomes" id="UP001589589">
    <property type="component" value="Unassembled WGS sequence"/>
</dbReference>
<sequence length="351" mass="41284">MNKHNRILYIDPLLQNGHVNFNNIYIKSLAKAGYDLEFIFVKDYENKLDIDKSKVVYSIPKALFKRDYGKLVNRIAYLYGLFLIKMFVNFKKYDFVVFSSFEEISFAFSGITKSYLINHINVSNSYESKSKFFFLNWVLRANSLIVLDEKTKKYLATKGSYDIHMLPHGLPSSKLFNDEIKEDSLFYIIAEFKKYKKIIFSPSESSSDKAFINELIESRNFIKYLEDESILFIYKNDELKIMPNVVAINGYLNQKAYDYLFLKSNIILLAYPESFRYRVSGVLLECIANNKACAVSRIDILESFTEFFNYDPFFSNIEELIQTIDNLNNDSNENYFKNLNLLEPDFNNFFK</sequence>
<evidence type="ECO:0000313" key="3">
    <source>
        <dbReference type="Proteomes" id="UP001589589"/>
    </source>
</evidence>